<dbReference type="Gene3D" id="3.30.70.270">
    <property type="match status" value="1"/>
</dbReference>
<dbReference type="PANTHER" id="PTHR24559:SF444">
    <property type="entry name" value="REVERSE TRANSCRIPTASE DOMAIN-CONTAINING PROTEIN"/>
    <property type="match status" value="1"/>
</dbReference>
<evidence type="ECO:0000256" key="1">
    <source>
        <dbReference type="SAM" id="MobiDB-lite"/>
    </source>
</evidence>
<keyword evidence="2" id="KW-0548">Nucleotidyltransferase</keyword>
<dbReference type="GO" id="GO:0003964">
    <property type="term" value="F:RNA-directed DNA polymerase activity"/>
    <property type="evidence" value="ECO:0007669"/>
    <property type="project" value="UniProtKB-KW"/>
</dbReference>
<sequence length="241" mass="27160">MSYRCHRTIPGLNNSLGDGKPIKQAVRRMAFARRLVEEMLAEMLAAYLVEPDYVLVKNVIGYSFRFCVNYCKFNAVTRKDAHLIPRIDETFDSLANSLWFTTLDLVSRHFIPFELCNAPATFQRLMESVLSGLLCKNAVFPATGDLPGVRHDPWQSDDKPTENCSRGTMFSFPLHLRSTTIFGSQPLLSPFHSRLCKDSESTARADVEEPALQVEGQARSRHCLTEKPSDFSTTAETPSLH</sequence>
<feature type="compositionally biased region" description="Polar residues" evidence="1">
    <location>
        <begin position="230"/>
        <end position="241"/>
    </location>
</feature>
<protein>
    <submittedName>
        <fullName evidence="2">RNA-directed DNA polymerase-like protein</fullName>
    </submittedName>
</protein>
<keyword evidence="3" id="KW-1185">Reference proteome</keyword>
<keyword evidence="2" id="KW-0695">RNA-directed DNA polymerase</keyword>
<dbReference type="InterPro" id="IPR053134">
    <property type="entry name" value="RNA-dir_DNA_polymerase"/>
</dbReference>
<evidence type="ECO:0000313" key="2">
    <source>
        <dbReference type="EMBL" id="KRZ65658.1"/>
    </source>
</evidence>
<dbReference type="EMBL" id="JYDO01000312">
    <property type="protein sequence ID" value="KRZ65658.1"/>
    <property type="molecule type" value="Genomic_DNA"/>
</dbReference>
<name>A0A0V1M1Z4_9BILA</name>
<proteinExistence type="predicted"/>
<dbReference type="InterPro" id="IPR043128">
    <property type="entry name" value="Rev_trsase/Diguanyl_cyclase"/>
</dbReference>
<accession>A0A0V1M1Z4</accession>
<reference evidence="2 3" key="1">
    <citation type="submission" date="2015-01" db="EMBL/GenBank/DDBJ databases">
        <title>Evolution of Trichinella species and genotypes.</title>
        <authorList>
            <person name="Korhonen P.K."/>
            <person name="Edoardo P."/>
            <person name="Giuseppe L.R."/>
            <person name="Gasser R.B."/>
        </authorList>
    </citation>
    <scope>NUCLEOTIDE SEQUENCE [LARGE SCALE GENOMIC DNA]</scope>
    <source>
        <strain evidence="2">ISS1980</strain>
    </source>
</reference>
<comment type="caution">
    <text evidence="2">The sequence shown here is derived from an EMBL/GenBank/DDBJ whole genome shotgun (WGS) entry which is preliminary data.</text>
</comment>
<dbReference type="PANTHER" id="PTHR24559">
    <property type="entry name" value="TRANSPOSON TY3-I GAG-POL POLYPROTEIN"/>
    <property type="match status" value="1"/>
</dbReference>
<dbReference type="SUPFAM" id="SSF56672">
    <property type="entry name" value="DNA/RNA polymerases"/>
    <property type="match status" value="1"/>
</dbReference>
<dbReference type="InterPro" id="IPR043502">
    <property type="entry name" value="DNA/RNA_pol_sf"/>
</dbReference>
<dbReference type="Proteomes" id="UP000054843">
    <property type="component" value="Unassembled WGS sequence"/>
</dbReference>
<feature type="region of interest" description="Disordered" evidence="1">
    <location>
        <begin position="200"/>
        <end position="241"/>
    </location>
</feature>
<evidence type="ECO:0000313" key="3">
    <source>
        <dbReference type="Proteomes" id="UP000054843"/>
    </source>
</evidence>
<dbReference type="STRING" id="268474.A0A0V1M1Z4"/>
<dbReference type="AlphaFoldDB" id="A0A0V1M1Z4"/>
<keyword evidence="2" id="KW-0808">Transferase</keyword>
<organism evidence="2 3">
    <name type="scientific">Trichinella papuae</name>
    <dbReference type="NCBI Taxonomy" id="268474"/>
    <lineage>
        <taxon>Eukaryota</taxon>
        <taxon>Metazoa</taxon>
        <taxon>Ecdysozoa</taxon>
        <taxon>Nematoda</taxon>
        <taxon>Enoplea</taxon>
        <taxon>Dorylaimia</taxon>
        <taxon>Trichinellida</taxon>
        <taxon>Trichinellidae</taxon>
        <taxon>Trichinella</taxon>
    </lineage>
</organism>
<gene>
    <name evidence="2" type="ORF">T10_8601</name>
</gene>